<feature type="transmembrane region" description="Helical" evidence="1">
    <location>
        <begin position="21"/>
        <end position="38"/>
    </location>
</feature>
<evidence type="ECO:0000313" key="3">
    <source>
        <dbReference type="Proteomes" id="UP000294257"/>
    </source>
</evidence>
<feature type="transmembrane region" description="Helical" evidence="1">
    <location>
        <begin position="321"/>
        <end position="340"/>
    </location>
</feature>
<feature type="transmembrane region" description="Helical" evidence="1">
    <location>
        <begin position="58"/>
        <end position="77"/>
    </location>
</feature>
<dbReference type="Proteomes" id="UP000294257">
    <property type="component" value="Unassembled WGS sequence"/>
</dbReference>
<organism evidence="2 3">
    <name type="scientific">Herbihabitans rhizosphaerae</name>
    <dbReference type="NCBI Taxonomy" id="1872711"/>
    <lineage>
        <taxon>Bacteria</taxon>
        <taxon>Bacillati</taxon>
        <taxon>Actinomycetota</taxon>
        <taxon>Actinomycetes</taxon>
        <taxon>Pseudonocardiales</taxon>
        <taxon>Pseudonocardiaceae</taxon>
        <taxon>Herbihabitans</taxon>
    </lineage>
</organism>
<feature type="transmembrane region" description="Helical" evidence="1">
    <location>
        <begin position="211"/>
        <end position="229"/>
    </location>
</feature>
<keyword evidence="1" id="KW-0472">Membrane</keyword>
<feature type="transmembrane region" description="Helical" evidence="1">
    <location>
        <begin position="174"/>
        <end position="199"/>
    </location>
</feature>
<keyword evidence="3" id="KW-1185">Reference proteome</keyword>
<dbReference type="EMBL" id="SGWQ01000010">
    <property type="protein sequence ID" value="RZS33936.1"/>
    <property type="molecule type" value="Genomic_DNA"/>
</dbReference>
<accession>A0A4Q7KJ92</accession>
<feature type="transmembrane region" description="Helical" evidence="1">
    <location>
        <begin position="388"/>
        <end position="410"/>
    </location>
</feature>
<feature type="transmembrane region" description="Helical" evidence="1">
    <location>
        <begin position="84"/>
        <end position="107"/>
    </location>
</feature>
<feature type="transmembrane region" description="Helical" evidence="1">
    <location>
        <begin position="113"/>
        <end position="136"/>
    </location>
</feature>
<evidence type="ECO:0000256" key="1">
    <source>
        <dbReference type="SAM" id="Phobius"/>
    </source>
</evidence>
<gene>
    <name evidence="2" type="ORF">EV193_11086</name>
</gene>
<comment type="caution">
    <text evidence="2">The sequence shown here is derived from an EMBL/GenBank/DDBJ whole genome shotgun (WGS) entry which is preliminary data.</text>
</comment>
<feature type="transmembrane region" description="Helical" evidence="1">
    <location>
        <begin position="360"/>
        <end position="381"/>
    </location>
</feature>
<reference evidence="2 3" key="1">
    <citation type="submission" date="2019-02" db="EMBL/GenBank/DDBJ databases">
        <title>Genomic Encyclopedia of Type Strains, Phase IV (KMG-IV): sequencing the most valuable type-strain genomes for metagenomic binning, comparative biology and taxonomic classification.</title>
        <authorList>
            <person name="Goeker M."/>
        </authorList>
    </citation>
    <scope>NUCLEOTIDE SEQUENCE [LARGE SCALE GENOMIC DNA]</scope>
    <source>
        <strain evidence="2 3">DSM 101727</strain>
    </source>
</reference>
<feature type="transmembrane region" description="Helical" evidence="1">
    <location>
        <begin position="148"/>
        <end position="168"/>
    </location>
</feature>
<evidence type="ECO:0000313" key="2">
    <source>
        <dbReference type="EMBL" id="RZS33936.1"/>
    </source>
</evidence>
<feature type="transmembrane region" description="Helical" evidence="1">
    <location>
        <begin position="269"/>
        <end position="290"/>
    </location>
</feature>
<feature type="transmembrane region" description="Helical" evidence="1">
    <location>
        <begin position="296"/>
        <end position="314"/>
    </location>
</feature>
<protein>
    <submittedName>
        <fullName evidence="2">Uncharacterized protein</fullName>
    </submittedName>
</protein>
<dbReference type="RefSeq" id="WP_130347201.1">
    <property type="nucleotide sequence ID" value="NZ_SGWQ01000010.1"/>
</dbReference>
<sequence length="460" mass="47598">MSLPEYPTITRDTSGSRSTTVLVWCAAASVALLFTKASNLFEIVPLTARMGATLTESFATYAVLAAPAIALVVWQLTPRRGWPWLLLAGAVLAAPASLMQVWHALYADWMDDILIIATGAAPAFTVAGLCGAATVLWQAGNRAAGGTLVGATLVVQLVAPVVLMSGGFDARETIAIVGLVLVVPAIVGAAITVSASTVIPSSVPVRPDLRTTIAGAVAAVTPALFPILQPSRQEMRSNPDTISDYFLYCGLIALVIAIAAGMAAGLLNLLASAALGLLLGAFGMMIMPSVEVLREFAVVAIIAAIGSVVIGVLVAQSRWRFQIGMGGLALVVVGLFVFFLMVNSDDVRSYRDFLDGATPVLVVIGVIAALSTVTSVGSVVARRSDTPAIVVGLTVPFTVAVIGLITWLMLTAPDDKAPLTNMLPASAAGVLIAGVLVAMIVNRYGESQRTDHRPGSDTIL</sequence>
<feature type="transmembrane region" description="Helical" evidence="1">
    <location>
        <begin position="422"/>
        <end position="441"/>
    </location>
</feature>
<feature type="transmembrane region" description="Helical" evidence="1">
    <location>
        <begin position="245"/>
        <end position="262"/>
    </location>
</feature>
<name>A0A4Q7KJ92_9PSEU</name>
<proteinExistence type="predicted"/>
<keyword evidence="1" id="KW-0812">Transmembrane</keyword>
<keyword evidence="1" id="KW-1133">Transmembrane helix</keyword>
<dbReference type="AlphaFoldDB" id="A0A4Q7KJ92"/>